<evidence type="ECO:0000313" key="11">
    <source>
        <dbReference type="Proteomes" id="UP000503349"/>
    </source>
</evidence>
<feature type="domain" description="Ig-like" evidence="9">
    <location>
        <begin position="116"/>
        <end position="230"/>
    </location>
</feature>
<reference evidence="10 11" key="1">
    <citation type="submission" date="2019-02" db="EMBL/GenBank/DDBJ databases">
        <title>Opniocepnalus argus genome.</title>
        <authorList>
            <person name="Zhou C."/>
            <person name="Xiao S."/>
        </authorList>
    </citation>
    <scope>NUCLEOTIDE SEQUENCE [LARGE SCALE GENOMIC DNA]</scope>
    <source>
        <strain evidence="10">OARG1902GOOAL</strain>
        <tissue evidence="10">Muscle</tissue>
    </source>
</reference>
<evidence type="ECO:0000256" key="6">
    <source>
        <dbReference type="ARBA" id="ARBA00023157"/>
    </source>
</evidence>
<keyword evidence="8" id="KW-0812">Transmembrane</keyword>
<dbReference type="PANTHER" id="PTHR19433">
    <property type="entry name" value="T-CELL RECEPTOR ALPHA CHAIN V REGION-RELATED"/>
    <property type="match status" value="1"/>
</dbReference>
<evidence type="ECO:0000256" key="2">
    <source>
        <dbReference type="ARBA" id="ARBA00022475"/>
    </source>
</evidence>
<evidence type="ECO:0000256" key="5">
    <source>
        <dbReference type="ARBA" id="ARBA00023136"/>
    </source>
</evidence>
<dbReference type="Gene3D" id="2.60.40.10">
    <property type="entry name" value="Immunoglobulins"/>
    <property type="match status" value="4"/>
</dbReference>
<dbReference type="GO" id="GO:0005886">
    <property type="term" value="C:plasma membrane"/>
    <property type="evidence" value="ECO:0007669"/>
    <property type="project" value="UniProtKB-SubCell"/>
</dbReference>
<keyword evidence="11" id="KW-1185">Reference proteome</keyword>
<keyword evidence="4" id="KW-0391">Immunity</keyword>
<keyword evidence="5 8" id="KW-0472">Membrane</keyword>
<dbReference type="InterPro" id="IPR007110">
    <property type="entry name" value="Ig-like_dom"/>
</dbReference>
<name>A0A6G1PV80_CHAAH</name>
<sequence>MQFFFGCTDEQHILTKSVHVGEDVTLKCSRHSSDSGTLFWIKLNPGNFPEVLGATYTFDNANVNRTPRITAMQGPGTFDLHITKTELSDTAFYYCEKHVELKTTILNTTLLKVEGPEFNIIATIQNISSDPVHPGASVTLQCSVLSENRVCPEDHSVYWFRARSDKSQPLLIYAHGNDGDECERSSAAPFPQKCVYSFSMHKISSSDAGTYYCAVATCGQILFGNRTNLNIDGASAAATTTAGQQNQDTNEELVIYSVPKFAKRTTGRKVRRGANAVDGTSIYADVRALGSEDTVTRDIIKMVLLWITLFLLHQGYALISVTTVQLGEPVTFTCLYPNSENSNTRVKWYKQRVGDNPRLVTTLTKGTTIPTFEQGFSPTRYCAKHNSSQSTLTILRTIRADEAVHYCAVSTWSKDEWSGTYLFFKENIQKTYDIVQWPTASGPVHPGDSVTLQCSVLSDAENETCPSEASVHWFGVRSNIFLPSVIYTDGNTPQSCDHRSDTVKTCVYRLSKNVTSSDAGTYYCAVAACGEIIFGNGTKLDIEGAILSSATIGNITLLLLCAVLAMTVIAAAFFIYAVKNKCECCMAAASFQERSEQRRFKISKDTQIYSAAVFTLMKQDTGGVRGPKAVNRERIYAAFKAFGLKS</sequence>
<dbReference type="InterPro" id="IPR036179">
    <property type="entry name" value="Ig-like_dom_sf"/>
</dbReference>
<feature type="transmembrane region" description="Helical" evidence="8">
    <location>
        <begin position="557"/>
        <end position="578"/>
    </location>
</feature>
<evidence type="ECO:0000259" key="9">
    <source>
        <dbReference type="PROSITE" id="PS50835"/>
    </source>
</evidence>
<keyword evidence="2" id="KW-1003">Cell membrane</keyword>
<dbReference type="Proteomes" id="UP000503349">
    <property type="component" value="Chromosome 9"/>
</dbReference>
<keyword evidence="8" id="KW-1133">Transmembrane helix</keyword>
<feature type="domain" description="Ig-like" evidence="9">
    <location>
        <begin position="21"/>
        <end position="95"/>
    </location>
</feature>
<dbReference type="InterPro" id="IPR013106">
    <property type="entry name" value="Ig_V-set"/>
</dbReference>
<comment type="subcellular location">
    <subcellularLocation>
        <location evidence="1">Cell membrane</location>
    </subcellularLocation>
</comment>
<feature type="domain" description="Ig-like" evidence="9">
    <location>
        <begin position="426"/>
        <end position="526"/>
    </location>
</feature>
<reference evidence="11" key="2">
    <citation type="submission" date="2019-02" db="EMBL/GenBank/DDBJ databases">
        <title>Opniocepnalus argus Var Kimnra genome.</title>
        <authorList>
            <person name="Zhou C."/>
            <person name="Xiao S."/>
        </authorList>
    </citation>
    <scope>NUCLEOTIDE SEQUENCE [LARGE SCALE GENOMIC DNA]</scope>
</reference>
<dbReference type="GO" id="GO:0009617">
    <property type="term" value="P:response to bacterium"/>
    <property type="evidence" value="ECO:0007669"/>
    <property type="project" value="TreeGrafter"/>
</dbReference>
<dbReference type="InterPro" id="IPR052051">
    <property type="entry name" value="TCR_complex_component"/>
</dbReference>
<keyword evidence="6" id="KW-1015">Disulfide bond</keyword>
<evidence type="ECO:0000256" key="8">
    <source>
        <dbReference type="SAM" id="Phobius"/>
    </source>
</evidence>
<feature type="domain" description="Ig-like" evidence="9">
    <location>
        <begin position="327"/>
        <end position="410"/>
    </location>
</feature>
<dbReference type="CDD" id="cd00099">
    <property type="entry name" value="IgV"/>
    <property type="match status" value="2"/>
</dbReference>
<dbReference type="SUPFAM" id="SSF48726">
    <property type="entry name" value="Immunoglobulin"/>
    <property type="match status" value="4"/>
</dbReference>
<evidence type="ECO:0000256" key="7">
    <source>
        <dbReference type="ARBA" id="ARBA00023180"/>
    </source>
</evidence>
<dbReference type="SMART" id="SM00409">
    <property type="entry name" value="IG"/>
    <property type="match status" value="4"/>
</dbReference>
<gene>
    <name evidence="10" type="ORF">EXN66_Car009815</name>
</gene>
<dbReference type="Pfam" id="PF07686">
    <property type="entry name" value="V-set"/>
    <property type="match status" value="3"/>
</dbReference>
<evidence type="ECO:0000256" key="1">
    <source>
        <dbReference type="ARBA" id="ARBA00004236"/>
    </source>
</evidence>
<accession>A0A6G1PV80</accession>
<evidence type="ECO:0000256" key="4">
    <source>
        <dbReference type="ARBA" id="ARBA00022859"/>
    </source>
</evidence>
<dbReference type="EMBL" id="CM015720">
    <property type="protein sequence ID" value="KAF3694139.1"/>
    <property type="molecule type" value="Genomic_DNA"/>
</dbReference>
<dbReference type="GO" id="GO:0002376">
    <property type="term" value="P:immune system process"/>
    <property type="evidence" value="ECO:0007669"/>
    <property type="project" value="UniProtKB-KW"/>
</dbReference>
<keyword evidence="3" id="KW-0732">Signal</keyword>
<evidence type="ECO:0000256" key="3">
    <source>
        <dbReference type="ARBA" id="ARBA00022729"/>
    </source>
</evidence>
<dbReference type="PANTHER" id="PTHR19433:SF133">
    <property type="entry name" value="IMMUNE-TYPE RECEPTOR 5 PRECURSOR-RELATED"/>
    <property type="match status" value="1"/>
</dbReference>
<evidence type="ECO:0000313" key="10">
    <source>
        <dbReference type="EMBL" id="KAF3694139.1"/>
    </source>
</evidence>
<dbReference type="SMART" id="SM00406">
    <property type="entry name" value="IGv"/>
    <property type="match status" value="4"/>
</dbReference>
<dbReference type="AlphaFoldDB" id="A0A6G1PV80"/>
<dbReference type="InterPro" id="IPR013783">
    <property type="entry name" value="Ig-like_fold"/>
</dbReference>
<keyword evidence="7" id="KW-0325">Glycoprotein</keyword>
<dbReference type="InterPro" id="IPR003599">
    <property type="entry name" value="Ig_sub"/>
</dbReference>
<proteinExistence type="predicted"/>
<dbReference type="PROSITE" id="PS50835">
    <property type="entry name" value="IG_LIKE"/>
    <property type="match status" value="4"/>
</dbReference>
<organism evidence="10 11">
    <name type="scientific">Channa argus</name>
    <name type="common">Northern snakehead</name>
    <name type="synonym">Ophicephalus argus</name>
    <dbReference type="NCBI Taxonomy" id="215402"/>
    <lineage>
        <taxon>Eukaryota</taxon>
        <taxon>Metazoa</taxon>
        <taxon>Chordata</taxon>
        <taxon>Craniata</taxon>
        <taxon>Vertebrata</taxon>
        <taxon>Euteleostomi</taxon>
        <taxon>Actinopterygii</taxon>
        <taxon>Neopterygii</taxon>
        <taxon>Teleostei</taxon>
        <taxon>Neoteleostei</taxon>
        <taxon>Acanthomorphata</taxon>
        <taxon>Anabantaria</taxon>
        <taxon>Anabantiformes</taxon>
        <taxon>Channoidei</taxon>
        <taxon>Channidae</taxon>
        <taxon>Channa</taxon>
    </lineage>
</organism>
<protein>
    <submittedName>
        <fullName evidence="10">Ig kappa chain V region K29-213</fullName>
    </submittedName>
</protein>